<evidence type="ECO:0000256" key="2">
    <source>
        <dbReference type="ARBA" id="ARBA00022729"/>
    </source>
</evidence>
<dbReference type="InterPro" id="IPR039001">
    <property type="entry name" value="Pal"/>
</dbReference>
<evidence type="ECO:0000259" key="10">
    <source>
        <dbReference type="PROSITE" id="PS51123"/>
    </source>
</evidence>
<dbReference type="HAMAP" id="MF_02204">
    <property type="entry name" value="Pal"/>
    <property type="match status" value="1"/>
</dbReference>
<keyword evidence="2 8" id="KW-0732">Signal</keyword>
<dbReference type="InterPro" id="IPR006664">
    <property type="entry name" value="OMP_bac"/>
</dbReference>
<dbReference type="InterPro" id="IPR036737">
    <property type="entry name" value="OmpA-like_sf"/>
</dbReference>
<name>A0A212A797_9RHOB</name>
<sequence length="187" mass="19105">MKFATTALLLVAGLGLAACNNPDKYATGAGGYGAGGAGGVGGAGGAGGYGADGIGTSGIGDASNPRSIAYFNQTVGDRVLFLVDQSTVSPQARTILDGQARWLATNPEYRITIEGHADEQGTREYNLALGARRANAVQEYLISQGIAPSRMRTVSYGKERPVATCPDESCFAQNRRAVTVLASGAGS</sequence>
<dbReference type="Gene3D" id="3.30.1330.60">
    <property type="entry name" value="OmpA-like domain"/>
    <property type="match status" value="1"/>
</dbReference>
<dbReference type="GO" id="GO:0051301">
    <property type="term" value="P:cell division"/>
    <property type="evidence" value="ECO:0007669"/>
    <property type="project" value="UniProtKB-UniRule"/>
</dbReference>
<evidence type="ECO:0000256" key="1">
    <source>
        <dbReference type="ARBA" id="ARBA00022618"/>
    </source>
</evidence>
<gene>
    <name evidence="8 11" type="primary">pal</name>
    <name evidence="11" type="ORF">CDV49_17520</name>
</gene>
<evidence type="ECO:0000313" key="12">
    <source>
        <dbReference type="Proteomes" id="UP000196878"/>
    </source>
</evidence>
<dbReference type="PROSITE" id="PS51123">
    <property type="entry name" value="OMPA_2"/>
    <property type="match status" value="1"/>
</dbReference>
<feature type="signal peptide" evidence="9">
    <location>
        <begin position="1"/>
        <end position="17"/>
    </location>
</feature>
<reference evidence="11 12" key="1">
    <citation type="submission" date="2016-12" db="EMBL/GenBank/DDBJ databases">
        <title>Comparison of Traditional DNA-DNA Hybridization with In Silico Genomic Analysis.</title>
        <authorList>
            <person name="Nicholson A.C."/>
            <person name="Humrighouse B.W."/>
            <person name="Graziano J."/>
            <person name="Lasker B."/>
            <person name="Whitney A.M."/>
            <person name="Mcquiston J.R."/>
        </authorList>
    </citation>
    <scope>NUCLEOTIDE SEQUENCE [LARGE SCALE GENOMIC DNA]</scope>
    <source>
        <strain evidence="11 12">H2240</strain>
    </source>
</reference>
<dbReference type="InterPro" id="IPR006690">
    <property type="entry name" value="OMPA-like_CS"/>
</dbReference>
<dbReference type="RefSeq" id="WP_088216683.1">
    <property type="nucleotide sequence ID" value="NZ_NIPW01000041.1"/>
</dbReference>
<keyword evidence="7 8" id="KW-0131">Cell cycle</keyword>
<comment type="function">
    <text evidence="8">Part of the Tol-Pal system, which plays a role in outer membrane invagination during cell division and is important for maintaining outer membrane integrity.</text>
</comment>
<dbReference type="OrthoDB" id="9809164at2"/>
<keyword evidence="12" id="KW-1185">Reference proteome</keyword>
<evidence type="ECO:0000256" key="5">
    <source>
        <dbReference type="ARBA" id="ARBA00023237"/>
    </source>
</evidence>
<evidence type="ECO:0000256" key="7">
    <source>
        <dbReference type="ARBA" id="ARBA00023306"/>
    </source>
</evidence>
<dbReference type="PANTHER" id="PTHR30329:SF21">
    <property type="entry name" value="LIPOPROTEIN YIAD-RELATED"/>
    <property type="match status" value="1"/>
</dbReference>
<dbReference type="InterPro" id="IPR050330">
    <property type="entry name" value="Bact_OuterMem_StrucFunc"/>
</dbReference>
<comment type="similarity">
    <text evidence="8">Belongs to the Pal lipoprotein family.</text>
</comment>
<keyword evidence="4 8" id="KW-0564">Palmitate</keyword>
<keyword evidence="6 8" id="KW-0449">Lipoprotein</keyword>
<dbReference type="Proteomes" id="UP000196878">
    <property type="component" value="Unassembled WGS sequence"/>
</dbReference>
<keyword evidence="3 8" id="KW-0472">Membrane</keyword>
<evidence type="ECO:0000256" key="4">
    <source>
        <dbReference type="ARBA" id="ARBA00023139"/>
    </source>
</evidence>
<evidence type="ECO:0000313" key="11">
    <source>
        <dbReference type="EMBL" id="OWJ75173.1"/>
    </source>
</evidence>
<dbReference type="InterPro" id="IPR006665">
    <property type="entry name" value="OmpA-like"/>
</dbReference>
<evidence type="ECO:0000256" key="8">
    <source>
        <dbReference type="HAMAP-Rule" id="MF_02204"/>
    </source>
</evidence>
<evidence type="ECO:0000256" key="9">
    <source>
        <dbReference type="SAM" id="SignalP"/>
    </source>
</evidence>
<dbReference type="EMBL" id="NIPW01000041">
    <property type="protein sequence ID" value="OWJ75173.1"/>
    <property type="molecule type" value="Genomic_DNA"/>
</dbReference>
<keyword evidence="5 8" id="KW-0998">Cell outer membrane</keyword>
<dbReference type="PRINTS" id="PR01021">
    <property type="entry name" value="OMPADOMAIN"/>
</dbReference>
<dbReference type="Pfam" id="PF00691">
    <property type="entry name" value="OmpA"/>
    <property type="match status" value="1"/>
</dbReference>
<accession>A0A212A797</accession>
<protein>
    <recommendedName>
        <fullName evidence="8">Peptidoglycan-associated lipoprotein</fullName>
        <shortName evidence="8">PAL</shortName>
    </recommendedName>
</protein>
<keyword evidence="1 8" id="KW-0132">Cell division</keyword>
<comment type="subunit">
    <text evidence="8">The Tol-Pal system is composed of five core proteins: the inner membrane proteins TolA, TolQ and TolR, the periplasmic protein TolB and the outer membrane protein Pal. They form a network linking the inner and outer membranes and the peptidoglycan layer.</text>
</comment>
<feature type="chain" id="PRO_5012035652" description="Peptidoglycan-associated lipoprotein" evidence="9">
    <location>
        <begin position="18"/>
        <end position="187"/>
    </location>
</feature>
<dbReference type="GO" id="GO:0009279">
    <property type="term" value="C:cell outer membrane"/>
    <property type="evidence" value="ECO:0007669"/>
    <property type="project" value="UniProtKB-SubCell"/>
</dbReference>
<proteinExistence type="inferred from homology"/>
<dbReference type="CDD" id="cd07185">
    <property type="entry name" value="OmpA_C-like"/>
    <property type="match status" value="1"/>
</dbReference>
<dbReference type="PANTHER" id="PTHR30329">
    <property type="entry name" value="STATOR ELEMENT OF FLAGELLAR MOTOR COMPLEX"/>
    <property type="match status" value="1"/>
</dbReference>
<feature type="domain" description="OmpA-like" evidence="10">
    <location>
        <begin position="68"/>
        <end position="185"/>
    </location>
</feature>
<organism evidence="11 12">
    <name type="scientific">Haematobacter genomosp. 1</name>
    <dbReference type="NCBI Taxonomy" id="366618"/>
    <lineage>
        <taxon>Bacteria</taxon>
        <taxon>Pseudomonadati</taxon>
        <taxon>Pseudomonadota</taxon>
        <taxon>Alphaproteobacteria</taxon>
        <taxon>Rhodobacterales</taxon>
        <taxon>Paracoccaceae</taxon>
        <taxon>Haematobacter</taxon>
    </lineage>
</organism>
<comment type="subcellular location">
    <subcellularLocation>
        <location evidence="8">Cell outer membrane</location>
        <topology evidence="8">Lipid-anchor</topology>
    </subcellularLocation>
</comment>
<comment type="caution">
    <text evidence="11">The sequence shown here is derived from an EMBL/GenBank/DDBJ whole genome shotgun (WGS) entry which is preliminary data.</text>
</comment>
<dbReference type="NCBIfam" id="TIGR02802">
    <property type="entry name" value="Pal_lipo"/>
    <property type="match status" value="1"/>
</dbReference>
<dbReference type="InterPro" id="IPR014169">
    <property type="entry name" value="Pal_lipo_C"/>
</dbReference>
<dbReference type="SUPFAM" id="SSF103088">
    <property type="entry name" value="OmpA-like"/>
    <property type="match status" value="1"/>
</dbReference>
<dbReference type="PROSITE" id="PS01068">
    <property type="entry name" value="OMPA_1"/>
    <property type="match status" value="1"/>
</dbReference>
<evidence type="ECO:0000256" key="6">
    <source>
        <dbReference type="ARBA" id="ARBA00023288"/>
    </source>
</evidence>
<dbReference type="PROSITE" id="PS51257">
    <property type="entry name" value="PROKAR_LIPOPROTEIN"/>
    <property type="match status" value="1"/>
</dbReference>
<evidence type="ECO:0000256" key="3">
    <source>
        <dbReference type="ARBA" id="ARBA00023136"/>
    </source>
</evidence>
<dbReference type="AlphaFoldDB" id="A0A212A797"/>